<dbReference type="AlphaFoldDB" id="A0A401PF13"/>
<proteinExistence type="predicted"/>
<dbReference type="SMART" id="SM00326">
    <property type="entry name" value="SH3"/>
    <property type="match status" value="1"/>
</dbReference>
<organism evidence="4 5">
    <name type="scientific">Scyliorhinus torazame</name>
    <name type="common">Cloudy catshark</name>
    <name type="synonym">Catulus torazame</name>
    <dbReference type="NCBI Taxonomy" id="75743"/>
    <lineage>
        <taxon>Eukaryota</taxon>
        <taxon>Metazoa</taxon>
        <taxon>Chordata</taxon>
        <taxon>Craniata</taxon>
        <taxon>Vertebrata</taxon>
        <taxon>Chondrichthyes</taxon>
        <taxon>Elasmobranchii</taxon>
        <taxon>Galeomorphii</taxon>
        <taxon>Galeoidea</taxon>
        <taxon>Carcharhiniformes</taxon>
        <taxon>Scyliorhinidae</taxon>
        <taxon>Scyliorhinus</taxon>
    </lineage>
</organism>
<dbReference type="OrthoDB" id="18896at2759"/>
<dbReference type="EMBL" id="BFAA01000383">
    <property type="protein sequence ID" value="GCB71684.1"/>
    <property type="molecule type" value="Genomic_DNA"/>
</dbReference>
<evidence type="ECO:0000313" key="5">
    <source>
        <dbReference type="Proteomes" id="UP000288216"/>
    </source>
</evidence>
<dbReference type="InterPro" id="IPR036028">
    <property type="entry name" value="SH3-like_dom_sf"/>
</dbReference>
<dbReference type="InterPro" id="IPR001452">
    <property type="entry name" value="SH3_domain"/>
</dbReference>
<evidence type="ECO:0000256" key="2">
    <source>
        <dbReference type="PROSITE-ProRule" id="PRU00192"/>
    </source>
</evidence>
<dbReference type="OMA" id="TEEMTCV"/>
<keyword evidence="5" id="KW-1185">Reference proteome</keyword>
<evidence type="ECO:0000313" key="4">
    <source>
        <dbReference type="EMBL" id="GCB71684.1"/>
    </source>
</evidence>
<dbReference type="GO" id="GO:0016477">
    <property type="term" value="P:cell migration"/>
    <property type="evidence" value="ECO:0007669"/>
    <property type="project" value="TreeGrafter"/>
</dbReference>
<dbReference type="STRING" id="75743.A0A401PF13"/>
<protein>
    <recommendedName>
        <fullName evidence="3">SH3 domain-containing protein</fullName>
    </recommendedName>
</protein>
<keyword evidence="1 2" id="KW-0728">SH3 domain</keyword>
<accession>A0A401PF13</accession>
<dbReference type="Gene3D" id="1.20.1270.350">
    <property type="entry name" value="Dedicator of cytokinesis N-terminal subdomain"/>
    <property type="match status" value="1"/>
</dbReference>
<dbReference type="CDD" id="cd11872">
    <property type="entry name" value="SH3_DOCK_AB"/>
    <property type="match status" value="1"/>
</dbReference>
<dbReference type="GO" id="GO:0031267">
    <property type="term" value="F:small GTPase binding"/>
    <property type="evidence" value="ECO:0007669"/>
    <property type="project" value="TreeGrafter"/>
</dbReference>
<dbReference type="GO" id="GO:0005737">
    <property type="term" value="C:cytoplasm"/>
    <property type="evidence" value="ECO:0007669"/>
    <property type="project" value="TreeGrafter"/>
</dbReference>
<dbReference type="GO" id="GO:0005886">
    <property type="term" value="C:plasma membrane"/>
    <property type="evidence" value="ECO:0007669"/>
    <property type="project" value="TreeGrafter"/>
</dbReference>
<dbReference type="Pfam" id="PF07653">
    <property type="entry name" value="SH3_2"/>
    <property type="match status" value="1"/>
</dbReference>
<dbReference type="Pfam" id="PF16172">
    <property type="entry name" value="DOCK_N"/>
    <property type="match status" value="1"/>
</dbReference>
<dbReference type="SUPFAM" id="SSF50044">
    <property type="entry name" value="SH3-domain"/>
    <property type="match status" value="1"/>
</dbReference>
<evidence type="ECO:0000259" key="3">
    <source>
        <dbReference type="PROSITE" id="PS50002"/>
    </source>
</evidence>
<dbReference type="InterPro" id="IPR026791">
    <property type="entry name" value="DOCK"/>
</dbReference>
<feature type="domain" description="SH3" evidence="3">
    <location>
        <begin position="8"/>
        <end position="69"/>
    </location>
</feature>
<dbReference type="Proteomes" id="UP000288216">
    <property type="component" value="Unassembled WGS sequence"/>
</dbReference>
<dbReference type="GO" id="GO:0007264">
    <property type="term" value="P:small GTPase-mediated signal transduction"/>
    <property type="evidence" value="ECO:0007669"/>
    <property type="project" value="InterPro"/>
</dbReference>
<sequence length="129" mass="14971">MPSWTRTVDAKYGVAVWNFKGTQEYHIPLQIGDTVNILQVCEGWYRGYSLKNRSVTGIFPASIIHIKNAVVELRGNQENIISTEVPMVQEITTTLREWSNIWKQLYMVSKQEQFFLFLDMTKALSEQLL</sequence>
<name>A0A401PF13_SCYTO</name>
<dbReference type="InterPro" id="IPR042455">
    <property type="entry name" value="DOCK_N_sub1"/>
</dbReference>
<evidence type="ECO:0000256" key="1">
    <source>
        <dbReference type="ARBA" id="ARBA00022443"/>
    </source>
</evidence>
<dbReference type="GO" id="GO:0005085">
    <property type="term" value="F:guanyl-nucleotide exchange factor activity"/>
    <property type="evidence" value="ECO:0007669"/>
    <property type="project" value="InterPro"/>
</dbReference>
<dbReference type="PROSITE" id="PS50002">
    <property type="entry name" value="SH3"/>
    <property type="match status" value="1"/>
</dbReference>
<dbReference type="PANTHER" id="PTHR45653:SF6">
    <property type="entry name" value="DEDICATOR OF CYTOKINESIS PROTEIN 2"/>
    <property type="match status" value="1"/>
</dbReference>
<comment type="caution">
    <text evidence="4">The sequence shown here is derived from an EMBL/GenBank/DDBJ whole genome shotgun (WGS) entry which is preliminary data.</text>
</comment>
<dbReference type="GO" id="GO:0007520">
    <property type="term" value="P:myoblast fusion"/>
    <property type="evidence" value="ECO:0007669"/>
    <property type="project" value="TreeGrafter"/>
</dbReference>
<gene>
    <name evidence="4" type="ORF">scyTo_0001663</name>
</gene>
<reference evidence="4 5" key="1">
    <citation type="journal article" date="2018" name="Nat. Ecol. Evol.">
        <title>Shark genomes provide insights into elasmobranch evolution and the origin of vertebrates.</title>
        <authorList>
            <person name="Hara Y"/>
            <person name="Yamaguchi K"/>
            <person name="Onimaru K"/>
            <person name="Kadota M"/>
            <person name="Koyanagi M"/>
            <person name="Keeley SD"/>
            <person name="Tatsumi K"/>
            <person name="Tanaka K"/>
            <person name="Motone F"/>
            <person name="Kageyama Y"/>
            <person name="Nozu R"/>
            <person name="Adachi N"/>
            <person name="Nishimura O"/>
            <person name="Nakagawa R"/>
            <person name="Tanegashima C"/>
            <person name="Kiyatake I"/>
            <person name="Matsumoto R"/>
            <person name="Murakumo K"/>
            <person name="Nishida K"/>
            <person name="Terakita A"/>
            <person name="Kuratani S"/>
            <person name="Sato K"/>
            <person name="Hyodo S Kuraku.S."/>
        </authorList>
    </citation>
    <scope>NUCLEOTIDE SEQUENCE [LARGE SCALE GENOMIC DNA]</scope>
</reference>
<dbReference type="PANTHER" id="PTHR45653">
    <property type="entry name" value="DEDICATOR OF CYTOKINESIS"/>
    <property type="match status" value="1"/>
</dbReference>
<dbReference type="Gene3D" id="2.30.30.40">
    <property type="entry name" value="SH3 Domains"/>
    <property type="match status" value="1"/>
</dbReference>
<dbReference type="InterPro" id="IPR032376">
    <property type="entry name" value="DOCK_N"/>
</dbReference>